<accession>A0ABS7C5S0</accession>
<dbReference type="InterPro" id="IPR020935">
    <property type="entry name" value="PdiEstase_YfcE_CS"/>
</dbReference>
<dbReference type="InterPro" id="IPR024654">
    <property type="entry name" value="Calcineurin-like_PHP_lpxH"/>
</dbReference>
<proteinExistence type="inferred from homology"/>
<gene>
    <name evidence="6" type="ORF">K0U00_19605</name>
</gene>
<evidence type="ECO:0000256" key="2">
    <source>
        <dbReference type="ARBA" id="ARBA00022723"/>
    </source>
</evidence>
<comment type="cofactor">
    <cofactor evidence="4">
        <name>a divalent metal cation</name>
        <dbReference type="ChEBI" id="CHEBI:60240"/>
    </cofactor>
</comment>
<protein>
    <recommendedName>
        <fullName evidence="4">Phosphoesterase</fullName>
        <ecNumber evidence="4">3.1.4.-</ecNumber>
    </recommendedName>
</protein>
<name>A0ABS7C5S0_9BACL</name>
<dbReference type="EMBL" id="JAHZIK010000529">
    <property type="protein sequence ID" value="MBW7456242.1"/>
    <property type="molecule type" value="Genomic_DNA"/>
</dbReference>
<dbReference type="RefSeq" id="WP_210039882.1">
    <property type="nucleotide sequence ID" value="NZ_JBHLVU010000008.1"/>
</dbReference>
<dbReference type="Pfam" id="PF12850">
    <property type="entry name" value="Metallophos_2"/>
    <property type="match status" value="1"/>
</dbReference>
<reference evidence="6 7" key="1">
    <citation type="submission" date="2021-07" db="EMBL/GenBank/DDBJ databases">
        <title>Paenibacillus radiodurans sp. nov., isolated from the southeastern edge of Tengger Desert.</title>
        <authorList>
            <person name="Zhang G."/>
        </authorList>
    </citation>
    <scope>NUCLEOTIDE SEQUENCE [LARGE SCALE GENOMIC DNA]</scope>
    <source>
        <strain evidence="6 7">CCM 7311</strain>
    </source>
</reference>
<comment type="caution">
    <text evidence="6">The sequence shown here is derived from an EMBL/GenBank/DDBJ whole genome shotgun (WGS) entry which is preliminary data.</text>
</comment>
<organism evidence="6 7">
    <name type="scientific">Paenibacillus sepulcri</name>
    <dbReference type="NCBI Taxonomy" id="359917"/>
    <lineage>
        <taxon>Bacteria</taxon>
        <taxon>Bacillati</taxon>
        <taxon>Bacillota</taxon>
        <taxon>Bacilli</taxon>
        <taxon>Bacillales</taxon>
        <taxon>Paenibacillaceae</taxon>
        <taxon>Paenibacillus</taxon>
    </lineage>
</organism>
<evidence type="ECO:0000313" key="7">
    <source>
        <dbReference type="Proteomes" id="UP001519887"/>
    </source>
</evidence>
<dbReference type="PANTHER" id="PTHR11124">
    <property type="entry name" value="VACUOLAR SORTING PROTEIN VPS29"/>
    <property type="match status" value="1"/>
</dbReference>
<evidence type="ECO:0000259" key="5">
    <source>
        <dbReference type="Pfam" id="PF12850"/>
    </source>
</evidence>
<dbReference type="PROSITE" id="PS01269">
    <property type="entry name" value="UPF0025"/>
    <property type="match status" value="1"/>
</dbReference>
<dbReference type="NCBIfam" id="TIGR00040">
    <property type="entry name" value="yfcE"/>
    <property type="match status" value="1"/>
</dbReference>
<evidence type="ECO:0000256" key="1">
    <source>
        <dbReference type="ARBA" id="ARBA00008950"/>
    </source>
</evidence>
<dbReference type="SUPFAM" id="SSF56300">
    <property type="entry name" value="Metallo-dependent phosphatases"/>
    <property type="match status" value="1"/>
</dbReference>
<keyword evidence="3" id="KW-0378">Hydrolase</keyword>
<keyword evidence="2 4" id="KW-0479">Metal-binding</keyword>
<evidence type="ECO:0000313" key="6">
    <source>
        <dbReference type="EMBL" id="MBW7456242.1"/>
    </source>
</evidence>
<dbReference type="Proteomes" id="UP001519887">
    <property type="component" value="Unassembled WGS sequence"/>
</dbReference>
<feature type="domain" description="Calcineurin-like phosphoesterase" evidence="5">
    <location>
        <begin position="1"/>
        <end position="154"/>
    </location>
</feature>
<sequence>MRIIVVSDTHMPRMNKRLPARLVRELRTADHILHAGDWTQISVYEELAGYAPTDGVAGNNDGPEIIARFGLIKLLTMEGCRIGIVHGHGAGKRIDTEACALGSFQNGDLDVIIYGHSHIPVLKRNKEVLIMNPGSPTDKRRQSLYSFGVLELNNGAVKAKHIFFDKKS</sequence>
<keyword evidence="7" id="KW-1185">Reference proteome</keyword>
<dbReference type="InterPro" id="IPR029052">
    <property type="entry name" value="Metallo-depent_PP-like"/>
</dbReference>
<evidence type="ECO:0000256" key="3">
    <source>
        <dbReference type="ARBA" id="ARBA00022801"/>
    </source>
</evidence>
<dbReference type="EC" id="3.1.4.-" evidence="4"/>
<dbReference type="Gene3D" id="3.60.21.10">
    <property type="match status" value="1"/>
</dbReference>
<evidence type="ECO:0000256" key="4">
    <source>
        <dbReference type="RuleBase" id="RU362039"/>
    </source>
</evidence>
<comment type="similarity">
    <text evidence="1 4">Belongs to the metallophosphoesterase superfamily. YfcE family.</text>
</comment>
<dbReference type="InterPro" id="IPR000979">
    <property type="entry name" value="Phosphodiesterase_MJ0936/Vps29"/>
</dbReference>